<dbReference type="EMBL" id="CP027059">
    <property type="protein sequence ID" value="UQZ87449.1"/>
    <property type="molecule type" value="Genomic_DNA"/>
</dbReference>
<reference evidence="1" key="2">
    <citation type="journal article" date="2021" name="J Anim Sci Technol">
        <title>Complete genome sequence of Paenibacillus konkukensis sp. nov. SK3146 as a potential probiotic strain.</title>
        <authorList>
            <person name="Jung H.I."/>
            <person name="Park S."/>
            <person name="Niu K.M."/>
            <person name="Lee S.W."/>
            <person name="Kothari D."/>
            <person name="Yi K.J."/>
            <person name="Kim S.K."/>
        </authorList>
    </citation>
    <scope>NUCLEOTIDE SEQUENCE</scope>
    <source>
        <strain evidence="1">SK3146</strain>
    </source>
</reference>
<name>A0ABY4S2J3_9BACL</name>
<proteinExistence type="predicted"/>
<organism evidence="1 2">
    <name type="scientific">Paenibacillus konkukensis</name>
    <dbReference type="NCBI Taxonomy" id="2020716"/>
    <lineage>
        <taxon>Bacteria</taxon>
        <taxon>Bacillati</taxon>
        <taxon>Bacillota</taxon>
        <taxon>Bacilli</taxon>
        <taxon>Bacillales</taxon>
        <taxon>Paenibacillaceae</taxon>
        <taxon>Paenibacillus</taxon>
    </lineage>
</organism>
<evidence type="ECO:0000313" key="1">
    <source>
        <dbReference type="EMBL" id="UQZ87449.1"/>
    </source>
</evidence>
<reference evidence="1" key="1">
    <citation type="submission" date="2018-02" db="EMBL/GenBank/DDBJ databases">
        <authorList>
            <person name="Kim S.-K."/>
            <person name="Jung H.-I."/>
            <person name="Lee S.-W."/>
        </authorList>
    </citation>
    <scope>NUCLEOTIDE SEQUENCE</scope>
    <source>
        <strain evidence="1">SK3146</strain>
    </source>
</reference>
<gene>
    <name evidence="1" type="ORF">SK3146_06751</name>
</gene>
<evidence type="ECO:0000313" key="2">
    <source>
        <dbReference type="Proteomes" id="UP001057134"/>
    </source>
</evidence>
<accession>A0ABY4S2J3</accession>
<protein>
    <submittedName>
        <fullName evidence="1">Uncharacterized protein</fullName>
    </submittedName>
</protein>
<keyword evidence="2" id="KW-1185">Reference proteome</keyword>
<sequence>MRLLENDTFNYNTTDDTRKQELYYQFTKTIAFDILALALKVISYRQSYRALPWH</sequence>
<dbReference type="Proteomes" id="UP001057134">
    <property type="component" value="Chromosome"/>
</dbReference>